<evidence type="ECO:0000256" key="1">
    <source>
        <dbReference type="ARBA" id="ARBA00021141"/>
    </source>
</evidence>
<feature type="coiled-coil region" evidence="5">
    <location>
        <begin position="127"/>
        <end position="154"/>
    </location>
</feature>
<evidence type="ECO:0000256" key="4">
    <source>
        <dbReference type="PROSITE-ProRule" id="PRU00176"/>
    </source>
</evidence>
<evidence type="ECO:0000256" key="6">
    <source>
        <dbReference type="SAM" id="MobiDB-lite"/>
    </source>
</evidence>
<feature type="domain" description="RRM" evidence="7">
    <location>
        <begin position="20"/>
        <end position="101"/>
    </location>
</feature>
<feature type="compositionally biased region" description="Low complexity" evidence="6">
    <location>
        <begin position="179"/>
        <end position="192"/>
    </location>
</feature>
<sequence>MATNSGKSCSSGSGGVLEERRIWIGNLDPRLSEYQLLKILQKCGPVEKFDMLFHKSGPLVGQSRGYAFVTFGTADAALKALEKLNGTPIANRPIVIRLAKNVNYDELNKQKPRIEIPALGSSSRDDRMSREDAIRAIESKLRALERNGEEELELNLLNSASNQVPFIQRYQFNKDRDTSSSTSGGRTYTKSYNSAPYNRHQRPKRR</sequence>
<keyword evidence="2 4" id="KW-0694">RNA-binding</keyword>
<feature type="region of interest" description="Disordered" evidence="6">
    <location>
        <begin position="170"/>
        <end position="206"/>
    </location>
</feature>
<name>A0A0A1WR40_ZEUCU</name>
<dbReference type="OrthoDB" id="6730379at2759"/>
<dbReference type="SUPFAM" id="SSF54928">
    <property type="entry name" value="RNA-binding domain, RBD"/>
    <property type="match status" value="1"/>
</dbReference>
<dbReference type="GO" id="GO:0003723">
    <property type="term" value="F:RNA binding"/>
    <property type="evidence" value="ECO:0007669"/>
    <property type="project" value="UniProtKB-UniRule"/>
</dbReference>
<proteinExistence type="predicted"/>
<dbReference type="SMART" id="SM00360">
    <property type="entry name" value="RRM"/>
    <property type="match status" value="1"/>
</dbReference>
<dbReference type="InterPro" id="IPR039157">
    <property type="entry name" value="RBM18_RRM"/>
</dbReference>
<evidence type="ECO:0000256" key="5">
    <source>
        <dbReference type="SAM" id="Coils"/>
    </source>
</evidence>
<dbReference type="CDD" id="cd12355">
    <property type="entry name" value="RRM_RBM18"/>
    <property type="match status" value="1"/>
</dbReference>
<organism evidence="8">
    <name type="scientific">Zeugodacus cucurbitae</name>
    <name type="common">Melon fruit fly</name>
    <name type="synonym">Bactrocera cucurbitae</name>
    <dbReference type="NCBI Taxonomy" id="28588"/>
    <lineage>
        <taxon>Eukaryota</taxon>
        <taxon>Metazoa</taxon>
        <taxon>Ecdysozoa</taxon>
        <taxon>Arthropoda</taxon>
        <taxon>Hexapoda</taxon>
        <taxon>Insecta</taxon>
        <taxon>Pterygota</taxon>
        <taxon>Neoptera</taxon>
        <taxon>Endopterygota</taxon>
        <taxon>Diptera</taxon>
        <taxon>Brachycera</taxon>
        <taxon>Muscomorpha</taxon>
        <taxon>Tephritoidea</taxon>
        <taxon>Tephritidae</taxon>
        <taxon>Zeugodacus</taxon>
        <taxon>Zeugodacus</taxon>
    </lineage>
</organism>
<evidence type="ECO:0000259" key="7">
    <source>
        <dbReference type="PROSITE" id="PS50102"/>
    </source>
</evidence>
<dbReference type="EMBL" id="GBXI01013409">
    <property type="protein sequence ID" value="JAD00883.1"/>
    <property type="molecule type" value="Transcribed_RNA"/>
</dbReference>
<dbReference type="InterPro" id="IPR000504">
    <property type="entry name" value="RRM_dom"/>
</dbReference>
<evidence type="ECO:0000256" key="3">
    <source>
        <dbReference type="ARBA" id="ARBA00030780"/>
    </source>
</evidence>
<dbReference type="InterPro" id="IPR012677">
    <property type="entry name" value="Nucleotide-bd_a/b_plait_sf"/>
</dbReference>
<gene>
    <name evidence="8" type="primary">RBM18</name>
    <name evidence="8" type="ORF">g.16297</name>
</gene>
<reference evidence="8" key="1">
    <citation type="submission" date="2014-11" db="EMBL/GenBank/DDBJ databases">
        <authorList>
            <person name="Geib S."/>
        </authorList>
    </citation>
    <scope>NUCLEOTIDE SEQUENCE</scope>
</reference>
<dbReference type="PROSITE" id="PS50102">
    <property type="entry name" value="RRM"/>
    <property type="match status" value="1"/>
</dbReference>
<dbReference type="PANTHER" id="PTHR21245">
    <property type="entry name" value="HETEROGENEOUS NUCLEAR RIBONUCLEOPROTEIN"/>
    <property type="match status" value="1"/>
</dbReference>
<accession>A0A0A1WR40</accession>
<dbReference type="InterPro" id="IPR035979">
    <property type="entry name" value="RBD_domain_sf"/>
</dbReference>
<keyword evidence="5" id="KW-0175">Coiled coil</keyword>
<protein>
    <recommendedName>
        <fullName evidence="1">Probable RNA-binding protein 18</fullName>
    </recommendedName>
    <alternativeName>
        <fullName evidence="3">RNA-binding motif protein 18</fullName>
    </alternativeName>
</protein>
<dbReference type="Pfam" id="PF00076">
    <property type="entry name" value="RRM_1"/>
    <property type="match status" value="1"/>
</dbReference>
<dbReference type="Gene3D" id="3.30.70.330">
    <property type="match status" value="1"/>
</dbReference>
<dbReference type="AlphaFoldDB" id="A0A0A1WR40"/>
<reference evidence="8" key="2">
    <citation type="journal article" date="2015" name="Gigascience">
        <title>Reconstructing a comprehensive transcriptome assembly of a white-pupal translocated strain of the pest fruit fly Bactrocera cucurbitae.</title>
        <authorList>
            <person name="Sim S.B."/>
            <person name="Calla B."/>
            <person name="Hall B."/>
            <person name="DeRego T."/>
            <person name="Geib S.M."/>
        </authorList>
    </citation>
    <scope>NUCLEOTIDE SEQUENCE</scope>
</reference>
<evidence type="ECO:0000313" key="8">
    <source>
        <dbReference type="EMBL" id="JAD00883.1"/>
    </source>
</evidence>
<evidence type="ECO:0000256" key="2">
    <source>
        <dbReference type="ARBA" id="ARBA00022884"/>
    </source>
</evidence>